<dbReference type="EnsemblMetazoa" id="PPAI008779-RA">
    <property type="protein sequence ID" value="PPAI008779-PA"/>
    <property type="gene ID" value="PPAI008779"/>
</dbReference>
<dbReference type="VEuPathDB" id="VectorBase:PPAI008779"/>
<evidence type="ECO:0000259" key="2">
    <source>
        <dbReference type="Pfam" id="PF22666"/>
    </source>
</evidence>
<dbReference type="Proteomes" id="UP000092462">
    <property type="component" value="Unassembled WGS sequence"/>
</dbReference>
<dbReference type="InterPro" id="IPR054593">
    <property type="entry name" value="Beta-mannosidase-like_N2"/>
</dbReference>
<evidence type="ECO:0000313" key="4">
    <source>
        <dbReference type="Proteomes" id="UP000092462"/>
    </source>
</evidence>
<dbReference type="GO" id="GO:0004553">
    <property type="term" value="F:hydrolase activity, hydrolyzing O-glycosyl compounds"/>
    <property type="evidence" value="ECO:0007669"/>
    <property type="project" value="UniProtKB-ARBA"/>
</dbReference>
<dbReference type="VEuPathDB" id="VectorBase:PPAPM1_005592"/>
<sequence length="97" mass="10563">MSCLWWSFGIMSSATTIGFLVLYLVAFTTSSQIVLNSGWSLSNANATIGLTELSLPSGVYTALQNAGLTGSVLHSYNDVNLRWIALDNWTYFLNFSG</sequence>
<reference evidence="3" key="1">
    <citation type="submission" date="2022-08" db="UniProtKB">
        <authorList>
            <consortium name="EnsemblMetazoa"/>
        </authorList>
    </citation>
    <scope>IDENTIFICATION</scope>
    <source>
        <strain evidence="3">Israel</strain>
    </source>
</reference>
<proteinExistence type="predicted"/>
<accession>A0A1B0EZX9</accession>
<dbReference type="Gene3D" id="2.60.120.260">
    <property type="entry name" value="Galactose-binding domain-like"/>
    <property type="match status" value="1"/>
</dbReference>
<keyword evidence="1" id="KW-0378">Hydrolase</keyword>
<dbReference type="SUPFAM" id="SSF49785">
    <property type="entry name" value="Galactose-binding domain-like"/>
    <property type="match status" value="1"/>
</dbReference>
<dbReference type="InterPro" id="IPR008979">
    <property type="entry name" value="Galactose-bd-like_sf"/>
</dbReference>
<evidence type="ECO:0000313" key="3">
    <source>
        <dbReference type="EnsemblMetazoa" id="PPAI008779-PA"/>
    </source>
</evidence>
<dbReference type="Pfam" id="PF22666">
    <property type="entry name" value="Glyco_hydro_2_N2"/>
    <property type="match status" value="1"/>
</dbReference>
<keyword evidence="4" id="KW-1185">Reference proteome</keyword>
<dbReference type="AlphaFoldDB" id="A0A1B0EZX9"/>
<protein>
    <recommendedName>
        <fullName evidence="2">Beta-mannosidase-like galactose-binding domain-containing protein</fullName>
    </recommendedName>
</protein>
<organism evidence="3 4">
    <name type="scientific">Phlebotomus papatasi</name>
    <name type="common">Sandfly</name>
    <dbReference type="NCBI Taxonomy" id="29031"/>
    <lineage>
        <taxon>Eukaryota</taxon>
        <taxon>Metazoa</taxon>
        <taxon>Ecdysozoa</taxon>
        <taxon>Arthropoda</taxon>
        <taxon>Hexapoda</taxon>
        <taxon>Insecta</taxon>
        <taxon>Pterygota</taxon>
        <taxon>Neoptera</taxon>
        <taxon>Endopterygota</taxon>
        <taxon>Diptera</taxon>
        <taxon>Nematocera</taxon>
        <taxon>Psychodoidea</taxon>
        <taxon>Psychodidae</taxon>
        <taxon>Phlebotomus</taxon>
        <taxon>Phlebotomus</taxon>
    </lineage>
</organism>
<feature type="domain" description="Beta-mannosidase-like galactose-binding" evidence="2">
    <location>
        <begin position="39"/>
        <end position="95"/>
    </location>
</feature>
<evidence type="ECO:0000256" key="1">
    <source>
        <dbReference type="ARBA" id="ARBA00022801"/>
    </source>
</evidence>
<dbReference type="EMBL" id="AJVK01035569">
    <property type="status" value="NOT_ANNOTATED_CDS"/>
    <property type="molecule type" value="Genomic_DNA"/>
</dbReference>
<name>A0A1B0EZX9_PHLPP</name>